<evidence type="ECO:0000313" key="3">
    <source>
        <dbReference type="Proteomes" id="UP000030428"/>
    </source>
</evidence>
<keyword evidence="1" id="KW-0472">Membrane</keyword>
<dbReference type="EMBL" id="JSZA02000001">
    <property type="protein sequence ID" value="KHD05251.1"/>
    <property type="molecule type" value="Genomic_DNA"/>
</dbReference>
<reference evidence="2 3" key="1">
    <citation type="journal article" date="2016" name="Front. Microbiol.">
        <title>Single-Cell (Meta-)Genomics of a Dimorphic Candidatus Thiomargarita nelsonii Reveals Genomic Plasticity.</title>
        <authorList>
            <person name="Flood B.E."/>
            <person name="Fliss P."/>
            <person name="Jones D.S."/>
            <person name="Dick G.J."/>
            <person name="Jain S."/>
            <person name="Kaster A.K."/>
            <person name="Winkel M."/>
            <person name="Mussmann M."/>
            <person name="Bailey J."/>
        </authorList>
    </citation>
    <scope>NUCLEOTIDE SEQUENCE [LARGE SCALE GENOMIC DNA]</scope>
    <source>
        <strain evidence="2">Hydrate Ridge</strain>
    </source>
</reference>
<name>A0A0A6PQX5_9GAMM</name>
<organism evidence="2 3">
    <name type="scientific">Candidatus Thiomargarita nelsonii</name>
    <dbReference type="NCBI Taxonomy" id="1003181"/>
    <lineage>
        <taxon>Bacteria</taxon>
        <taxon>Pseudomonadati</taxon>
        <taxon>Pseudomonadota</taxon>
        <taxon>Gammaproteobacteria</taxon>
        <taxon>Thiotrichales</taxon>
        <taxon>Thiotrichaceae</taxon>
        <taxon>Thiomargarita</taxon>
    </lineage>
</organism>
<evidence type="ECO:0000313" key="2">
    <source>
        <dbReference type="EMBL" id="KHD05251.1"/>
    </source>
</evidence>
<evidence type="ECO:0000256" key="1">
    <source>
        <dbReference type="SAM" id="Phobius"/>
    </source>
</evidence>
<dbReference type="AlphaFoldDB" id="A0A0A6PQX5"/>
<feature type="transmembrane region" description="Helical" evidence="1">
    <location>
        <begin position="143"/>
        <end position="163"/>
    </location>
</feature>
<evidence type="ECO:0008006" key="4">
    <source>
        <dbReference type="Google" id="ProtNLM"/>
    </source>
</evidence>
<keyword evidence="1" id="KW-0812">Transmembrane</keyword>
<comment type="caution">
    <text evidence="2">The sequence shown here is derived from an EMBL/GenBank/DDBJ whole genome shotgun (WGS) entry which is preliminary data.</text>
</comment>
<sequence>MNFLNRAKNATKQALIPLDYQITYEALPHESLNQLPEPVQKRVKELYHLAQTLPQQAISPLLDMIDKYPNVPVCYNYLRLAYERTGQVEKSDALLEVIYRKFPDYLFAKTNYAFRCLRNRRLEKIPEIFNRKFDLKLLYSQRLVFHISEFTAFTCVMALYHFLIGDRQNALKHYALLKQWAPNHELTQLVKSQLDPTLLEKLLDQLGIAFAKIVETMERLVQNKIEALEETETTTSHKQAQFSKNF</sequence>
<dbReference type="SUPFAM" id="SSF48452">
    <property type="entry name" value="TPR-like"/>
    <property type="match status" value="1"/>
</dbReference>
<keyword evidence="1" id="KW-1133">Transmembrane helix</keyword>
<dbReference type="Proteomes" id="UP000030428">
    <property type="component" value="Unassembled WGS sequence"/>
</dbReference>
<accession>A0A0A6PQX5</accession>
<keyword evidence="3" id="KW-1185">Reference proteome</keyword>
<protein>
    <recommendedName>
        <fullName evidence="4">Tetratricopeptide repeat protein</fullName>
    </recommendedName>
</protein>
<dbReference type="InterPro" id="IPR011990">
    <property type="entry name" value="TPR-like_helical_dom_sf"/>
</dbReference>
<dbReference type="Gene3D" id="1.25.40.10">
    <property type="entry name" value="Tetratricopeptide repeat domain"/>
    <property type="match status" value="1"/>
</dbReference>
<gene>
    <name evidence="2" type="ORF">PN36_00035</name>
</gene>
<proteinExistence type="predicted"/>